<dbReference type="EMBL" id="BMHH01000015">
    <property type="protein sequence ID" value="GGB02226.1"/>
    <property type="molecule type" value="Genomic_DNA"/>
</dbReference>
<dbReference type="PIRSF" id="PIRSF000398">
    <property type="entry name" value="M_m6A_EcoRV"/>
    <property type="match status" value="1"/>
</dbReference>
<keyword evidence="5" id="KW-0949">S-adenosyl-L-methionine</keyword>
<comment type="caution">
    <text evidence="7">The sequence shown here is derived from an EMBL/GenBank/DDBJ whole genome shotgun (WGS) entry which is preliminary data.</text>
</comment>
<comment type="similarity">
    <text evidence="1">Belongs to the N(4)/N(6)-methyltransferase family.</text>
</comment>
<gene>
    <name evidence="7" type="ORF">GCM10011491_32930</name>
</gene>
<dbReference type="PRINTS" id="PR00505">
    <property type="entry name" value="D12N6MTFRASE"/>
</dbReference>
<evidence type="ECO:0000256" key="2">
    <source>
        <dbReference type="ARBA" id="ARBA00011900"/>
    </source>
</evidence>
<sequence length="287" mass="33060">MLNRFSPLRYPGGKGKLAEYVQAIFNQNNLNDGHYVEPYAGGAGVALALLFTGNASRVHINDLNTAVYAFWHSVLNNTDEFCRKVWDTEISVEEWNKQKLILRNPNDNSSIDVGYAMFFLNRTNRSGVINAGIIGGKNQTGKWKIDARYNKKELVERIERITSFNTKISLYNLDACALIERIQDIIPKKSLIYFDPPYYMKGDRLYENHYKADDHAALGKFIQEKVQRPWIVSYDNVAQIREIYRERRQKIYEIGYSVRKVYNGSEVIVFSDDISVPVIENPLKISA</sequence>
<evidence type="ECO:0000256" key="3">
    <source>
        <dbReference type="ARBA" id="ARBA00022603"/>
    </source>
</evidence>
<keyword evidence="4" id="KW-0808">Transferase</keyword>
<dbReference type="GO" id="GO:0009307">
    <property type="term" value="P:DNA restriction-modification system"/>
    <property type="evidence" value="ECO:0007669"/>
    <property type="project" value="InterPro"/>
</dbReference>
<reference evidence="7" key="1">
    <citation type="journal article" date="2014" name="Int. J. Syst. Evol. Microbiol.">
        <title>Complete genome sequence of Corynebacterium casei LMG S-19264T (=DSM 44701T), isolated from a smear-ripened cheese.</title>
        <authorList>
            <consortium name="US DOE Joint Genome Institute (JGI-PGF)"/>
            <person name="Walter F."/>
            <person name="Albersmeier A."/>
            <person name="Kalinowski J."/>
            <person name="Ruckert C."/>
        </authorList>
    </citation>
    <scope>NUCLEOTIDE SEQUENCE</scope>
    <source>
        <strain evidence="7">CGMCC 1.15082</strain>
    </source>
</reference>
<dbReference type="InterPro" id="IPR023095">
    <property type="entry name" value="Ade_MeTrfase_dom_2"/>
</dbReference>
<evidence type="ECO:0000256" key="5">
    <source>
        <dbReference type="ARBA" id="ARBA00022691"/>
    </source>
</evidence>
<organism evidence="7 8">
    <name type="scientific">Brucella endophytica</name>
    <dbReference type="NCBI Taxonomy" id="1963359"/>
    <lineage>
        <taxon>Bacteria</taxon>
        <taxon>Pseudomonadati</taxon>
        <taxon>Pseudomonadota</taxon>
        <taxon>Alphaproteobacteria</taxon>
        <taxon>Hyphomicrobiales</taxon>
        <taxon>Brucellaceae</taxon>
        <taxon>Brucella/Ochrobactrum group</taxon>
        <taxon>Brucella</taxon>
    </lineage>
</organism>
<dbReference type="Proteomes" id="UP000646478">
    <property type="component" value="Unassembled WGS sequence"/>
</dbReference>
<dbReference type="RefSeq" id="WP_188825290.1">
    <property type="nucleotide sequence ID" value="NZ_BMHH01000015.1"/>
</dbReference>
<dbReference type="PANTHER" id="PTHR30481:SF2">
    <property type="entry name" value="SITE-SPECIFIC DNA-METHYLTRANSFERASE (ADENINE-SPECIFIC)"/>
    <property type="match status" value="1"/>
</dbReference>
<dbReference type="PANTHER" id="PTHR30481">
    <property type="entry name" value="DNA ADENINE METHYLASE"/>
    <property type="match status" value="1"/>
</dbReference>
<proteinExistence type="inferred from homology"/>
<name>A0A916SJA0_9HYPH</name>
<dbReference type="GO" id="GO:0032259">
    <property type="term" value="P:methylation"/>
    <property type="evidence" value="ECO:0007669"/>
    <property type="project" value="UniProtKB-KW"/>
</dbReference>
<evidence type="ECO:0000256" key="6">
    <source>
        <dbReference type="ARBA" id="ARBA00047942"/>
    </source>
</evidence>
<dbReference type="SUPFAM" id="SSF53335">
    <property type="entry name" value="S-adenosyl-L-methionine-dependent methyltransferases"/>
    <property type="match status" value="1"/>
</dbReference>
<keyword evidence="3 7" id="KW-0489">Methyltransferase</keyword>
<keyword evidence="8" id="KW-1185">Reference proteome</keyword>
<evidence type="ECO:0000313" key="7">
    <source>
        <dbReference type="EMBL" id="GGB02226.1"/>
    </source>
</evidence>
<dbReference type="InterPro" id="IPR029063">
    <property type="entry name" value="SAM-dependent_MTases_sf"/>
</dbReference>
<evidence type="ECO:0000256" key="1">
    <source>
        <dbReference type="ARBA" id="ARBA00006594"/>
    </source>
</evidence>
<evidence type="ECO:0000256" key="4">
    <source>
        <dbReference type="ARBA" id="ARBA00022679"/>
    </source>
</evidence>
<dbReference type="InterPro" id="IPR012327">
    <property type="entry name" value="MeTrfase_D12"/>
</dbReference>
<dbReference type="Gene3D" id="3.40.50.150">
    <property type="entry name" value="Vaccinia Virus protein VP39"/>
    <property type="match status" value="1"/>
</dbReference>
<dbReference type="EC" id="2.1.1.72" evidence="2"/>
<dbReference type="GO" id="GO:0006298">
    <property type="term" value="P:mismatch repair"/>
    <property type="evidence" value="ECO:0007669"/>
    <property type="project" value="TreeGrafter"/>
</dbReference>
<protein>
    <recommendedName>
        <fullName evidence="2">site-specific DNA-methyltransferase (adenine-specific)</fullName>
        <ecNumber evidence="2">2.1.1.72</ecNumber>
    </recommendedName>
</protein>
<dbReference type="GO" id="GO:1904047">
    <property type="term" value="F:S-adenosyl-L-methionine binding"/>
    <property type="evidence" value="ECO:0007669"/>
    <property type="project" value="TreeGrafter"/>
</dbReference>
<accession>A0A916SJA0</accession>
<dbReference type="Gene3D" id="1.10.1020.10">
    <property type="entry name" value="Adenine-specific Methyltransferase, Domain 2"/>
    <property type="match status" value="1"/>
</dbReference>
<reference evidence="7" key="2">
    <citation type="submission" date="2020-09" db="EMBL/GenBank/DDBJ databases">
        <authorList>
            <person name="Sun Q."/>
            <person name="Zhou Y."/>
        </authorList>
    </citation>
    <scope>NUCLEOTIDE SEQUENCE</scope>
    <source>
        <strain evidence="7">CGMCC 1.15082</strain>
    </source>
</reference>
<dbReference type="InterPro" id="IPR012263">
    <property type="entry name" value="M_m6A_EcoRV"/>
</dbReference>
<dbReference type="AlphaFoldDB" id="A0A916SJA0"/>
<dbReference type="GO" id="GO:0043565">
    <property type="term" value="F:sequence-specific DNA binding"/>
    <property type="evidence" value="ECO:0007669"/>
    <property type="project" value="TreeGrafter"/>
</dbReference>
<dbReference type="Pfam" id="PF02086">
    <property type="entry name" value="MethyltransfD12"/>
    <property type="match status" value="1"/>
</dbReference>
<comment type="catalytic activity">
    <reaction evidence="6">
        <text>a 2'-deoxyadenosine in DNA + S-adenosyl-L-methionine = an N(6)-methyl-2'-deoxyadenosine in DNA + S-adenosyl-L-homocysteine + H(+)</text>
        <dbReference type="Rhea" id="RHEA:15197"/>
        <dbReference type="Rhea" id="RHEA-COMP:12418"/>
        <dbReference type="Rhea" id="RHEA-COMP:12419"/>
        <dbReference type="ChEBI" id="CHEBI:15378"/>
        <dbReference type="ChEBI" id="CHEBI:57856"/>
        <dbReference type="ChEBI" id="CHEBI:59789"/>
        <dbReference type="ChEBI" id="CHEBI:90615"/>
        <dbReference type="ChEBI" id="CHEBI:90616"/>
        <dbReference type="EC" id="2.1.1.72"/>
    </reaction>
</comment>
<evidence type="ECO:0000313" key="8">
    <source>
        <dbReference type="Proteomes" id="UP000646478"/>
    </source>
</evidence>
<dbReference type="GO" id="GO:0009007">
    <property type="term" value="F:site-specific DNA-methyltransferase (adenine-specific) activity"/>
    <property type="evidence" value="ECO:0007669"/>
    <property type="project" value="UniProtKB-EC"/>
</dbReference>